<dbReference type="InterPro" id="IPR036291">
    <property type="entry name" value="NAD(P)-bd_dom_sf"/>
</dbReference>
<comment type="caution">
    <text evidence="6">The sequence shown here is derived from an EMBL/GenBank/DDBJ whole genome shotgun (WGS) entry which is preliminary data.</text>
</comment>
<organism evidence="6 7">
    <name type="scientific">Zymoseptoria brevis</name>
    <dbReference type="NCBI Taxonomy" id="1047168"/>
    <lineage>
        <taxon>Eukaryota</taxon>
        <taxon>Fungi</taxon>
        <taxon>Dikarya</taxon>
        <taxon>Ascomycota</taxon>
        <taxon>Pezizomycotina</taxon>
        <taxon>Dothideomycetes</taxon>
        <taxon>Dothideomycetidae</taxon>
        <taxon>Mycosphaerellales</taxon>
        <taxon>Mycosphaerellaceae</taxon>
        <taxon>Zymoseptoria</taxon>
    </lineage>
</organism>
<feature type="chain" id="PRO_5002468991" evidence="5">
    <location>
        <begin position="20"/>
        <end position="264"/>
    </location>
</feature>
<gene>
    <name evidence="6" type="ORF">TI39_contig373g00015</name>
</gene>
<accession>A0A0F4GNY4</accession>
<dbReference type="PANTHER" id="PTHR44196">
    <property type="entry name" value="DEHYDROGENASE/REDUCTASE SDR FAMILY MEMBER 7B"/>
    <property type="match status" value="1"/>
</dbReference>
<dbReference type="GO" id="GO:0016020">
    <property type="term" value="C:membrane"/>
    <property type="evidence" value="ECO:0007669"/>
    <property type="project" value="TreeGrafter"/>
</dbReference>
<dbReference type="PANTHER" id="PTHR44196:SF1">
    <property type="entry name" value="DEHYDROGENASE_REDUCTASE SDR FAMILY MEMBER 7B"/>
    <property type="match status" value="1"/>
</dbReference>
<sequence length="264" mass="28665">MTPVSILSFKLALITGGAGGLGRAMAESLIAQGKSVIIAGRTESTLKQTASEIGAKDYFVIDVSDISAIGPFVKNIIRKHPDLDCVINNAGVQRPFQILGPNYDFDLSKADQEIDTNIRAPLHMCVELVPHLNSLPNGGVIMNISSILGYNPTSLINPVYNGSKAWVAFFTTNLRSQLKQAGSKIKVVEIVPPSVETALHRERQDPDDNKRSKGNQSALTIEEFMKDVEQGWREDRDRVSAGPGKELVEKWEGTFGEAYAKAGG</sequence>
<keyword evidence="2" id="KW-0560">Oxidoreductase</keyword>
<evidence type="ECO:0000256" key="3">
    <source>
        <dbReference type="RuleBase" id="RU000363"/>
    </source>
</evidence>
<dbReference type="InterPro" id="IPR002347">
    <property type="entry name" value="SDR_fam"/>
</dbReference>
<evidence type="ECO:0000256" key="1">
    <source>
        <dbReference type="ARBA" id="ARBA00006484"/>
    </source>
</evidence>
<dbReference type="OrthoDB" id="37659at2759"/>
<dbReference type="Gene3D" id="3.40.50.720">
    <property type="entry name" value="NAD(P)-binding Rossmann-like Domain"/>
    <property type="match status" value="1"/>
</dbReference>
<feature type="compositionally biased region" description="Basic and acidic residues" evidence="4">
    <location>
        <begin position="198"/>
        <end position="211"/>
    </location>
</feature>
<keyword evidence="5" id="KW-0732">Signal</keyword>
<protein>
    <submittedName>
        <fullName evidence="6">Short-chain dehydrogenase like protein</fullName>
    </submittedName>
</protein>
<dbReference type="SUPFAM" id="SSF51735">
    <property type="entry name" value="NAD(P)-binding Rossmann-fold domains"/>
    <property type="match status" value="1"/>
</dbReference>
<proteinExistence type="inferred from homology"/>
<comment type="similarity">
    <text evidence="1 3">Belongs to the short-chain dehydrogenases/reductases (SDR) family.</text>
</comment>
<dbReference type="PRINTS" id="PR00081">
    <property type="entry name" value="GDHRDH"/>
</dbReference>
<dbReference type="PRINTS" id="PR00080">
    <property type="entry name" value="SDRFAMILY"/>
</dbReference>
<keyword evidence="7" id="KW-1185">Reference proteome</keyword>
<dbReference type="Pfam" id="PF00106">
    <property type="entry name" value="adh_short"/>
    <property type="match status" value="1"/>
</dbReference>
<evidence type="ECO:0000256" key="4">
    <source>
        <dbReference type="SAM" id="MobiDB-lite"/>
    </source>
</evidence>
<dbReference type="GO" id="GO:0016491">
    <property type="term" value="F:oxidoreductase activity"/>
    <property type="evidence" value="ECO:0007669"/>
    <property type="project" value="UniProtKB-KW"/>
</dbReference>
<dbReference type="STRING" id="1047168.A0A0F4GNY4"/>
<evidence type="ECO:0000256" key="2">
    <source>
        <dbReference type="ARBA" id="ARBA00023002"/>
    </source>
</evidence>
<dbReference type="AlphaFoldDB" id="A0A0F4GNY4"/>
<name>A0A0F4GNY4_9PEZI</name>
<dbReference type="Proteomes" id="UP000033647">
    <property type="component" value="Unassembled WGS sequence"/>
</dbReference>
<evidence type="ECO:0000313" key="6">
    <source>
        <dbReference type="EMBL" id="KJX99116.1"/>
    </source>
</evidence>
<dbReference type="EMBL" id="LAFY01000365">
    <property type="protein sequence ID" value="KJX99116.1"/>
    <property type="molecule type" value="Genomic_DNA"/>
</dbReference>
<evidence type="ECO:0000256" key="5">
    <source>
        <dbReference type="SAM" id="SignalP"/>
    </source>
</evidence>
<feature type="signal peptide" evidence="5">
    <location>
        <begin position="1"/>
        <end position="19"/>
    </location>
</feature>
<feature type="region of interest" description="Disordered" evidence="4">
    <location>
        <begin position="197"/>
        <end position="220"/>
    </location>
</feature>
<reference evidence="6 7" key="1">
    <citation type="submission" date="2015-03" db="EMBL/GenBank/DDBJ databases">
        <title>RNA-seq based gene annotation and comparative genomics of four Zymoseptoria species reveal species-specific pathogenicity related genes and transposable element activity.</title>
        <authorList>
            <person name="Grandaubert J."/>
            <person name="Bhattacharyya A."/>
            <person name="Stukenbrock E.H."/>
        </authorList>
    </citation>
    <scope>NUCLEOTIDE SEQUENCE [LARGE SCALE GENOMIC DNA]</scope>
    <source>
        <strain evidence="6 7">Zb18110</strain>
    </source>
</reference>
<evidence type="ECO:0000313" key="7">
    <source>
        <dbReference type="Proteomes" id="UP000033647"/>
    </source>
</evidence>